<evidence type="ECO:0000313" key="10">
    <source>
        <dbReference type="Proteomes" id="UP001306508"/>
    </source>
</evidence>
<dbReference type="Proteomes" id="UP001306508">
    <property type="component" value="Unassembled WGS sequence"/>
</dbReference>
<keyword evidence="4 6" id="KW-0413">Isomerase</keyword>
<dbReference type="InterPro" id="IPR046357">
    <property type="entry name" value="PPIase_dom_sf"/>
</dbReference>
<feature type="domain" description="PPIase FKBP-type" evidence="8">
    <location>
        <begin position="44"/>
        <end position="133"/>
    </location>
</feature>
<dbReference type="FunFam" id="3.10.50.40:FF:000006">
    <property type="entry name" value="Peptidyl-prolyl cis-trans isomerase"/>
    <property type="match status" value="1"/>
</dbReference>
<dbReference type="InterPro" id="IPR001179">
    <property type="entry name" value="PPIase_FKBP_dom"/>
</dbReference>
<reference evidence="10" key="1">
    <citation type="submission" date="2023-07" db="EMBL/GenBank/DDBJ databases">
        <title>A draft genome of Kazachstania heterogenica Y-27499.</title>
        <authorList>
            <person name="Donic C."/>
            <person name="Kralova J.S."/>
            <person name="Fidel L."/>
            <person name="Ben-Dor S."/>
            <person name="Jung S."/>
        </authorList>
    </citation>
    <scope>NUCLEOTIDE SEQUENCE [LARGE SCALE GENOMIC DNA]</scope>
    <source>
        <strain evidence="10">Y27499</strain>
    </source>
</reference>
<feature type="chain" id="PRO_5042933677" description="peptidylprolyl isomerase" evidence="7">
    <location>
        <begin position="19"/>
        <end position="135"/>
    </location>
</feature>
<keyword evidence="7" id="KW-0732">Signal</keyword>
<dbReference type="PROSITE" id="PS50059">
    <property type="entry name" value="FKBP_PPIASE"/>
    <property type="match status" value="1"/>
</dbReference>
<evidence type="ECO:0000259" key="8">
    <source>
        <dbReference type="PROSITE" id="PS50059"/>
    </source>
</evidence>
<keyword evidence="10" id="KW-1185">Reference proteome</keyword>
<dbReference type="GO" id="GO:0005783">
    <property type="term" value="C:endoplasmic reticulum"/>
    <property type="evidence" value="ECO:0007669"/>
    <property type="project" value="TreeGrafter"/>
</dbReference>
<evidence type="ECO:0000256" key="7">
    <source>
        <dbReference type="SAM" id="SignalP"/>
    </source>
</evidence>
<dbReference type="Gene3D" id="3.10.50.40">
    <property type="match status" value="1"/>
</dbReference>
<feature type="signal peptide" evidence="7">
    <location>
        <begin position="1"/>
        <end position="18"/>
    </location>
</feature>
<comment type="similarity">
    <text evidence="5">Belongs to the FKBP-type PPIase family. FKBP2 subfamily.</text>
</comment>
<keyword evidence="3 6" id="KW-0697">Rotamase</keyword>
<dbReference type="AlphaFoldDB" id="A0AAN8A656"/>
<protein>
    <recommendedName>
        <fullName evidence="2 6">peptidylprolyl isomerase</fullName>
        <ecNumber evidence="2 6">5.2.1.8</ecNumber>
    </recommendedName>
</protein>
<gene>
    <name evidence="9" type="ORF">RI543_004439</name>
</gene>
<organism evidence="9 10">
    <name type="scientific">Arxiozyma heterogenica</name>
    <dbReference type="NCBI Taxonomy" id="278026"/>
    <lineage>
        <taxon>Eukaryota</taxon>
        <taxon>Fungi</taxon>
        <taxon>Dikarya</taxon>
        <taxon>Ascomycota</taxon>
        <taxon>Saccharomycotina</taxon>
        <taxon>Saccharomycetes</taxon>
        <taxon>Saccharomycetales</taxon>
        <taxon>Saccharomycetaceae</taxon>
        <taxon>Arxiozyma</taxon>
    </lineage>
</organism>
<dbReference type="EC" id="5.2.1.8" evidence="2 6"/>
<dbReference type="PANTHER" id="PTHR45779">
    <property type="entry name" value="PEPTIDYLPROLYL ISOMERASE"/>
    <property type="match status" value="1"/>
</dbReference>
<evidence type="ECO:0000256" key="1">
    <source>
        <dbReference type="ARBA" id="ARBA00000971"/>
    </source>
</evidence>
<dbReference type="EMBL" id="JAWIZZ010000055">
    <property type="protein sequence ID" value="KAK5774152.1"/>
    <property type="molecule type" value="Genomic_DNA"/>
</dbReference>
<proteinExistence type="inferred from homology"/>
<dbReference type="PANTHER" id="PTHR45779:SF7">
    <property type="entry name" value="PEPTIDYLPROLYL ISOMERASE"/>
    <property type="match status" value="1"/>
</dbReference>
<evidence type="ECO:0000256" key="6">
    <source>
        <dbReference type="PROSITE-ProRule" id="PRU00277"/>
    </source>
</evidence>
<comment type="caution">
    <text evidence="9">The sequence shown here is derived from an EMBL/GenBank/DDBJ whole genome shotgun (WGS) entry which is preliminary data.</text>
</comment>
<dbReference type="Pfam" id="PF00254">
    <property type="entry name" value="FKBP_C"/>
    <property type="match status" value="1"/>
</dbReference>
<name>A0AAN8A656_9SACH</name>
<evidence type="ECO:0000256" key="5">
    <source>
        <dbReference type="ARBA" id="ARBA00024206"/>
    </source>
</evidence>
<evidence type="ECO:0000256" key="3">
    <source>
        <dbReference type="ARBA" id="ARBA00023110"/>
    </source>
</evidence>
<sequence>MKFSLICFISSLVGVSVAGTLKELEIDITKRIPVDKCTNKALVGDAVQVHYTGKLLENDKKFDSSYDRGKPISFKLGSGMVIKGWDEGIVGMCVGEERTLKIPSNLAYGANGIPGVIPPAADLVFDVKLVKAIHQ</sequence>
<evidence type="ECO:0000256" key="2">
    <source>
        <dbReference type="ARBA" id="ARBA00013194"/>
    </source>
</evidence>
<dbReference type="GO" id="GO:0003755">
    <property type="term" value="F:peptidyl-prolyl cis-trans isomerase activity"/>
    <property type="evidence" value="ECO:0007669"/>
    <property type="project" value="UniProtKB-KW"/>
</dbReference>
<comment type="catalytic activity">
    <reaction evidence="1 6">
        <text>[protein]-peptidylproline (omega=180) = [protein]-peptidylproline (omega=0)</text>
        <dbReference type="Rhea" id="RHEA:16237"/>
        <dbReference type="Rhea" id="RHEA-COMP:10747"/>
        <dbReference type="Rhea" id="RHEA-COMP:10748"/>
        <dbReference type="ChEBI" id="CHEBI:83833"/>
        <dbReference type="ChEBI" id="CHEBI:83834"/>
        <dbReference type="EC" id="5.2.1.8"/>
    </reaction>
</comment>
<evidence type="ECO:0000313" key="9">
    <source>
        <dbReference type="EMBL" id="KAK5774152.1"/>
    </source>
</evidence>
<evidence type="ECO:0000256" key="4">
    <source>
        <dbReference type="ARBA" id="ARBA00023235"/>
    </source>
</evidence>
<accession>A0AAN8A656</accession>
<dbReference type="InterPro" id="IPR044609">
    <property type="entry name" value="FKBP2/11"/>
</dbReference>
<dbReference type="SUPFAM" id="SSF54534">
    <property type="entry name" value="FKBP-like"/>
    <property type="match status" value="1"/>
</dbReference>